<name>A0A917RM70_9ACTN</name>
<feature type="signal peptide" evidence="1">
    <location>
        <begin position="1"/>
        <end position="44"/>
    </location>
</feature>
<keyword evidence="1" id="KW-0732">Signal</keyword>
<accession>A0A917RM70</accession>
<dbReference type="RefSeq" id="WP_246568829.1">
    <property type="nucleotide sequence ID" value="NZ_BMPQ01000048.1"/>
</dbReference>
<feature type="chain" id="PRO_5037064991" description="SMP-30/Gluconolactonase/LRE-like region domain-containing protein" evidence="1">
    <location>
        <begin position="45"/>
        <end position="365"/>
    </location>
</feature>
<reference evidence="2" key="1">
    <citation type="journal article" date="2014" name="Int. J. Syst. Evol. Microbiol.">
        <title>Complete genome sequence of Corynebacterium casei LMG S-19264T (=DSM 44701T), isolated from a smear-ripened cheese.</title>
        <authorList>
            <consortium name="US DOE Joint Genome Institute (JGI-PGF)"/>
            <person name="Walter F."/>
            <person name="Albersmeier A."/>
            <person name="Kalinowski J."/>
            <person name="Ruckert C."/>
        </authorList>
    </citation>
    <scope>NUCLEOTIDE SEQUENCE</scope>
    <source>
        <strain evidence="2">JCM 3035</strain>
    </source>
</reference>
<reference evidence="2" key="2">
    <citation type="submission" date="2020-09" db="EMBL/GenBank/DDBJ databases">
        <authorList>
            <person name="Sun Q."/>
            <person name="Ohkuma M."/>
        </authorList>
    </citation>
    <scope>NUCLEOTIDE SEQUENCE</scope>
    <source>
        <strain evidence="2">JCM 3035</strain>
    </source>
</reference>
<sequence length="365" mass="37539">MQQRQQTARRSASSARRFLKRNVSIALAVTASAAVLGSAPSASAGTGHSGSSGYSYRGSVVTDVRTEATFDYAAGEIPENITANPDGSVTLSMLGSCAVCERTHGPQLMRISASGERTVLVTGQVGEAISGNTRGSDGTVYYALWAPGNAARNGVYALRGDGSPERIAALPADSGPNGLAIDAAGRTLYIADSLKGTIWSVPVSGGSATPWLTDAALAPVPTEALPIGANGLRFHNGALWVSNFNKGTLLRVPVTGTGAAGPIRPVAEGLPNIDDFSFLTSRSDVVFVAQNGSSSQNGPDRVVVVYPNGTYKPVLTSEDGLASPSATAVRGNRLYITNGGVPEPHDPKLQAGRINFTALLAHAAH</sequence>
<dbReference type="PANTHER" id="PTHR42060">
    <property type="entry name" value="NHL REPEAT-CONTAINING PROTEIN-RELATED"/>
    <property type="match status" value="1"/>
</dbReference>
<organism evidence="2 3">
    <name type="scientific">Streptomyces flaveus</name>
    <dbReference type="NCBI Taxonomy" id="66370"/>
    <lineage>
        <taxon>Bacteria</taxon>
        <taxon>Bacillati</taxon>
        <taxon>Actinomycetota</taxon>
        <taxon>Actinomycetes</taxon>
        <taxon>Kitasatosporales</taxon>
        <taxon>Streptomycetaceae</taxon>
        <taxon>Streptomyces</taxon>
        <taxon>Streptomyces aurantiacus group</taxon>
    </lineage>
</organism>
<dbReference type="InterPro" id="IPR052998">
    <property type="entry name" value="Hetero-Diels-Alderase-like"/>
</dbReference>
<evidence type="ECO:0000313" key="2">
    <source>
        <dbReference type="EMBL" id="GGL14197.1"/>
    </source>
</evidence>
<gene>
    <name evidence="2" type="ORF">GCM10010094_88810</name>
</gene>
<dbReference type="Gene3D" id="2.120.10.30">
    <property type="entry name" value="TolB, C-terminal domain"/>
    <property type="match status" value="1"/>
</dbReference>
<dbReference type="Proteomes" id="UP000637788">
    <property type="component" value="Unassembled WGS sequence"/>
</dbReference>
<dbReference type="InterPro" id="IPR011042">
    <property type="entry name" value="6-blade_b-propeller_TolB-like"/>
</dbReference>
<proteinExistence type="predicted"/>
<evidence type="ECO:0000313" key="3">
    <source>
        <dbReference type="Proteomes" id="UP000637788"/>
    </source>
</evidence>
<evidence type="ECO:0000256" key="1">
    <source>
        <dbReference type="SAM" id="SignalP"/>
    </source>
</evidence>
<dbReference type="InterPro" id="IPR006311">
    <property type="entry name" value="TAT_signal"/>
</dbReference>
<dbReference type="EMBL" id="BMPQ01000048">
    <property type="protein sequence ID" value="GGL14197.1"/>
    <property type="molecule type" value="Genomic_DNA"/>
</dbReference>
<dbReference type="AlphaFoldDB" id="A0A917RM70"/>
<dbReference type="PROSITE" id="PS51318">
    <property type="entry name" value="TAT"/>
    <property type="match status" value="1"/>
</dbReference>
<dbReference type="SUPFAM" id="SSF63829">
    <property type="entry name" value="Calcium-dependent phosphotriesterase"/>
    <property type="match status" value="1"/>
</dbReference>
<comment type="caution">
    <text evidence="2">The sequence shown here is derived from an EMBL/GenBank/DDBJ whole genome shotgun (WGS) entry which is preliminary data.</text>
</comment>
<dbReference type="PANTHER" id="PTHR42060:SF1">
    <property type="entry name" value="NHL REPEAT-CONTAINING PROTEIN"/>
    <property type="match status" value="1"/>
</dbReference>
<protein>
    <recommendedName>
        <fullName evidence="4">SMP-30/Gluconolactonase/LRE-like region domain-containing protein</fullName>
    </recommendedName>
</protein>
<keyword evidence="3" id="KW-1185">Reference proteome</keyword>
<evidence type="ECO:0008006" key="4">
    <source>
        <dbReference type="Google" id="ProtNLM"/>
    </source>
</evidence>